<reference evidence="1 2" key="1">
    <citation type="submission" date="2017-07" db="EMBL/GenBank/DDBJ databases">
        <authorList>
            <person name="Sun Z.S."/>
            <person name="Albrecht U."/>
            <person name="Echele G."/>
            <person name="Lee C.C."/>
        </authorList>
    </citation>
    <scope>NUCLEOTIDE SEQUENCE [LARGE SCALE GENOMIC DNA]</scope>
    <source>
        <strain evidence="2">type strain: KCTC 22618</strain>
    </source>
</reference>
<gene>
    <name evidence="1" type="ORF">TJEJU_0792</name>
</gene>
<proteinExistence type="predicted"/>
<accession>A0A238U5T6</accession>
<dbReference type="Gene3D" id="1.10.357.10">
    <property type="entry name" value="Tetracycline Repressor, domain 2"/>
    <property type="match status" value="1"/>
</dbReference>
<dbReference type="SUPFAM" id="SSF46689">
    <property type="entry name" value="Homeodomain-like"/>
    <property type="match status" value="1"/>
</dbReference>
<dbReference type="EMBL" id="LT899436">
    <property type="protein sequence ID" value="SNR14563.1"/>
    <property type="molecule type" value="Genomic_DNA"/>
</dbReference>
<evidence type="ECO:0000313" key="2">
    <source>
        <dbReference type="Proteomes" id="UP000215214"/>
    </source>
</evidence>
<name>A0A238U5T6_9FLAO</name>
<protein>
    <submittedName>
        <fullName evidence="1">Uncharacterized protein</fullName>
    </submittedName>
</protein>
<dbReference type="InterPro" id="IPR009057">
    <property type="entry name" value="Homeodomain-like_sf"/>
</dbReference>
<organism evidence="1 2">
    <name type="scientific">Tenacibaculum jejuense</name>
    <dbReference type="NCBI Taxonomy" id="584609"/>
    <lineage>
        <taxon>Bacteria</taxon>
        <taxon>Pseudomonadati</taxon>
        <taxon>Bacteroidota</taxon>
        <taxon>Flavobacteriia</taxon>
        <taxon>Flavobacteriales</taxon>
        <taxon>Flavobacteriaceae</taxon>
        <taxon>Tenacibaculum</taxon>
    </lineage>
</organism>
<dbReference type="KEGG" id="tje:TJEJU_0792"/>
<keyword evidence="2" id="KW-1185">Reference proteome</keyword>
<dbReference type="OrthoDB" id="881297at2"/>
<sequence length="199" mass="23311">MGRKAIDRERKQLSKKAEVWVKELFYKVQYEKLNKLTLDDLAALIQKSKSTIYTYFKTKEEIYQTMVAMILNDIQEVVFDELPNEADLVVLYESILLKISDAVEGISIHFLDEIQTNFPQIWTEIKSITDKVLITFSLIYEEGMKTGVFTNFNITFLLAMDNAFIMNIMTDHERFKDENLSLKDIVSQYLQLRIKALTK</sequence>
<dbReference type="Proteomes" id="UP000215214">
    <property type="component" value="Chromosome TJEJU"/>
</dbReference>
<dbReference type="RefSeq" id="WP_095069629.1">
    <property type="nucleotide sequence ID" value="NZ_LT899436.1"/>
</dbReference>
<dbReference type="AlphaFoldDB" id="A0A238U5T6"/>
<evidence type="ECO:0000313" key="1">
    <source>
        <dbReference type="EMBL" id="SNR14563.1"/>
    </source>
</evidence>